<evidence type="ECO:0000256" key="2">
    <source>
        <dbReference type="SAM" id="SignalP"/>
    </source>
</evidence>
<feature type="region of interest" description="Disordered" evidence="1">
    <location>
        <begin position="752"/>
        <end position="773"/>
    </location>
</feature>
<evidence type="ECO:0000313" key="3">
    <source>
        <dbReference type="EMBL" id="KAK2963096.1"/>
    </source>
</evidence>
<comment type="caution">
    <text evidence="3">The sequence shown here is derived from an EMBL/GenBank/DDBJ whole genome shotgun (WGS) entry which is preliminary data.</text>
</comment>
<evidence type="ECO:0000256" key="1">
    <source>
        <dbReference type="SAM" id="MobiDB-lite"/>
    </source>
</evidence>
<name>A0ABQ9YHE8_9EUKA</name>
<gene>
    <name evidence="3" type="ORF">BLNAU_2119</name>
</gene>
<proteinExistence type="predicted"/>
<feature type="chain" id="PRO_5045875661" evidence="2">
    <location>
        <begin position="16"/>
        <end position="786"/>
    </location>
</feature>
<dbReference type="SUPFAM" id="SSF51126">
    <property type="entry name" value="Pectin lyase-like"/>
    <property type="match status" value="1"/>
</dbReference>
<organism evidence="3 4">
    <name type="scientific">Blattamonas nauphoetae</name>
    <dbReference type="NCBI Taxonomy" id="2049346"/>
    <lineage>
        <taxon>Eukaryota</taxon>
        <taxon>Metamonada</taxon>
        <taxon>Preaxostyla</taxon>
        <taxon>Oxymonadida</taxon>
        <taxon>Blattamonas</taxon>
    </lineage>
</organism>
<accession>A0ABQ9YHE8</accession>
<evidence type="ECO:0000313" key="4">
    <source>
        <dbReference type="Proteomes" id="UP001281761"/>
    </source>
</evidence>
<sequence length="786" mass="84701">MILFWVVHTLRCVFQASEPVLFSNLLRTSASQNAETMDVSLTLDSAKTYMVDTTNLHSMTMRVCGAQNSNTLRFLQYHPNDFLFAIENATLNLESLSFDAKNSKICQGTTDTFCSLSNCVVDDCGHHPIFESDGWLSAISSKFTLPIGMTSHGLVHSPSETCHFVVSGSIFQDWRTTEQTSLTGTAFEQLDLSFCQFSNVSQTHRVSLQPLHQNLQMTSIVGCDLKEVENNLYGSLSRDMNNHNLIHAANTTFSRNFHSELNAYTTTYTTTQYTGINLQTSFSDCLFLGCTSTDNGAGLHHYSASPLTVSNSKFEGCRAEPSETENHIGGGLYFRSTSESAVSVSISGTAFVSCYAHVGGGIAVIPQTMLFMIQAELNNCHFEENSGAYQCACFYMLCINNPSIINTVLQDCAIPQQAAGGRIEKATGKFTLDSVSFLNLHAEANAAFCTDNHAGTSVISNIRVAGCTTNTNSPFVVGANVNQSQGSFKFENCFFEGNKEMTERITGASDISLNGEALYASKGIFVNCWTASGQPSLSITKVPKYDWIVTNEVIHVSNATGEDKLFCWVPGSECQTMTDVIGNRLGPWYVGKIAMDEGEYHETKLEMKNQTLVVEGSGKTKTTMIDGGSSETLFTITTGTLTASKIQFVPSASSHLITLSDDGTVSISDSCVETVEANVKLSKAVFSVSAGTLRLTGVDCSSLSFTDTTVLNLFSSLTRSLTLTNSSFSSISSDGSGSCICSTITTGQSVSIGEEGGSDSFSSCSSVGDGGALNERAEPVPRWEVL</sequence>
<protein>
    <submittedName>
        <fullName evidence="3">Uncharacterized protein</fullName>
    </submittedName>
</protein>
<dbReference type="Proteomes" id="UP001281761">
    <property type="component" value="Unassembled WGS sequence"/>
</dbReference>
<feature type="compositionally biased region" description="Low complexity" evidence="1">
    <location>
        <begin position="758"/>
        <end position="767"/>
    </location>
</feature>
<dbReference type="InterPro" id="IPR011050">
    <property type="entry name" value="Pectin_lyase_fold/virulence"/>
</dbReference>
<reference evidence="3 4" key="1">
    <citation type="journal article" date="2022" name="bioRxiv">
        <title>Genomics of Preaxostyla Flagellates Illuminates Evolutionary Transitions and the Path Towards Mitochondrial Loss.</title>
        <authorList>
            <person name="Novak L.V.F."/>
            <person name="Treitli S.C."/>
            <person name="Pyrih J."/>
            <person name="Halakuc P."/>
            <person name="Pipaliya S.V."/>
            <person name="Vacek V."/>
            <person name="Brzon O."/>
            <person name="Soukal P."/>
            <person name="Eme L."/>
            <person name="Dacks J.B."/>
            <person name="Karnkowska A."/>
            <person name="Elias M."/>
            <person name="Hampl V."/>
        </authorList>
    </citation>
    <scope>NUCLEOTIDE SEQUENCE [LARGE SCALE GENOMIC DNA]</scope>
    <source>
        <strain evidence="3">NAU3</strain>
        <tissue evidence="3">Gut</tissue>
    </source>
</reference>
<dbReference type="EMBL" id="JARBJD010000008">
    <property type="protein sequence ID" value="KAK2963096.1"/>
    <property type="molecule type" value="Genomic_DNA"/>
</dbReference>
<keyword evidence="2" id="KW-0732">Signal</keyword>
<feature type="signal peptide" evidence="2">
    <location>
        <begin position="1"/>
        <end position="15"/>
    </location>
</feature>
<keyword evidence="4" id="KW-1185">Reference proteome</keyword>